<dbReference type="GO" id="GO:0047134">
    <property type="term" value="F:protein-disulfide reductase [NAD(P)H] activity"/>
    <property type="evidence" value="ECO:0007669"/>
    <property type="project" value="TreeGrafter"/>
</dbReference>
<dbReference type="InterPro" id="IPR003482">
    <property type="entry name" value="Whib"/>
</dbReference>
<organism evidence="14 15">
    <name type="scientific">Mycobacteroides immunogenum</name>
    <dbReference type="NCBI Taxonomy" id="83262"/>
    <lineage>
        <taxon>Bacteria</taxon>
        <taxon>Bacillati</taxon>
        <taxon>Actinomycetota</taxon>
        <taxon>Actinomycetes</taxon>
        <taxon>Mycobacteriales</taxon>
        <taxon>Mycobacteriaceae</taxon>
        <taxon>Mycobacteroides</taxon>
    </lineage>
</organism>
<dbReference type="PROSITE" id="PS51674">
    <property type="entry name" value="4FE4S_WBL"/>
    <property type="match status" value="1"/>
</dbReference>
<evidence type="ECO:0000256" key="8">
    <source>
        <dbReference type="ARBA" id="ARBA00023125"/>
    </source>
</evidence>
<dbReference type="GO" id="GO:0003677">
    <property type="term" value="F:DNA binding"/>
    <property type="evidence" value="ECO:0007669"/>
    <property type="project" value="UniProtKB-UniRule"/>
</dbReference>
<dbReference type="Proteomes" id="UP000186919">
    <property type="component" value="Unassembled WGS sequence"/>
</dbReference>
<comment type="caution">
    <text evidence="14">The sequence shown here is derived from an EMBL/GenBank/DDBJ whole genome shotgun (WGS) entry which is preliminary data.</text>
</comment>
<comment type="similarity">
    <text evidence="2 11">Belongs to the WhiB family.</text>
</comment>
<feature type="binding site" evidence="11">
    <location>
        <position position="73"/>
    </location>
    <ligand>
        <name>[4Fe-4S] cluster</name>
        <dbReference type="ChEBI" id="CHEBI:49883"/>
    </ligand>
</feature>
<feature type="binding site" evidence="11">
    <location>
        <position position="34"/>
    </location>
    <ligand>
        <name>[4Fe-4S] cluster</name>
        <dbReference type="ChEBI" id="CHEBI:49883"/>
    </ligand>
</feature>
<dbReference type="AlphaFoldDB" id="A0A179V8J8"/>
<feature type="domain" description="4Fe-4S Wbl-type" evidence="13">
    <location>
        <begin position="33"/>
        <end position="97"/>
    </location>
</feature>
<evidence type="ECO:0000256" key="1">
    <source>
        <dbReference type="ARBA" id="ARBA00004496"/>
    </source>
</evidence>
<keyword evidence="7 11" id="KW-0805">Transcription regulation</keyword>
<dbReference type="GO" id="GO:0051539">
    <property type="term" value="F:4 iron, 4 sulfur cluster binding"/>
    <property type="evidence" value="ECO:0007669"/>
    <property type="project" value="UniProtKB-UniRule"/>
</dbReference>
<sequence length="101" mass="10807">MEANGAAATDEGCNHSPRKTPSLLHAEWRLSARCRGLPVDIFFPPAGGSSATRRGREDAAKELCGSCPVLAQCRGYALESGEPHGIWGATTPEERTLRTSR</sequence>
<accession>A0A179V8J8</accession>
<keyword evidence="10 11" id="KW-0804">Transcription</keyword>
<keyword evidence="3 11" id="KW-0004">4Fe-4S</keyword>
<comment type="function">
    <text evidence="11">Acts as a transcriptional regulator. Probably redox-responsive. The apo- but not holo-form probably binds DNA.</text>
</comment>
<comment type="cofactor">
    <cofactor evidence="11">
        <name>[4Fe-4S] cluster</name>
        <dbReference type="ChEBI" id="CHEBI:49883"/>
    </cofactor>
    <text evidence="11">Binds 1 [4Fe-4S] cluster per subunit. Following nitrosylation of the [4Fe-4S] cluster binds 1 [4Fe-8(NO)] cluster per subunit.</text>
</comment>
<evidence type="ECO:0000256" key="10">
    <source>
        <dbReference type="ARBA" id="ARBA00023163"/>
    </source>
</evidence>
<evidence type="ECO:0000256" key="7">
    <source>
        <dbReference type="ARBA" id="ARBA00023015"/>
    </source>
</evidence>
<evidence type="ECO:0000313" key="15">
    <source>
        <dbReference type="Proteomes" id="UP000186919"/>
    </source>
</evidence>
<evidence type="ECO:0000256" key="6">
    <source>
        <dbReference type="ARBA" id="ARBA00023014"/>
    </source>
</evidence>
<comment type="PTM">
    <text evidence="11">Upon Fe-S cluster removal intramolecular disulfide bonds are formed.</text>
</comment>
<evidence type="ECO:0000256" key="11">
    <source>
        <dbReference type="HAMAP-Rule" id="MF_01479"/>
    </source>
</evidence>
<dbReference type="HAMAP" id="MF_01479">
    <property type="entry name" value="WhiB"/>
    <property type="match status" value="1"/>
</dbReference>
<reference evidence="14 15" key="1">
    <citation type="submission" date="2016-01" db="EMBL/GenBank/DDBJ databases">
        <title>Mycobacterium immunogenum strain CD11_6 genome sequencing and assembly.</title>
        <authorList>
            <person name="Kaur G."/>
            <person name="Nair G.R."/>
            <person name="Mayilraj S."/>
        </authorList>
    </citation>
    <scope>NUCLEOTIDE SEQUENCE [LARGE SCALE GENOMIC DNA]</scope>
    <source>
        <strain evidence="14 15">CD11-6</strain>
    </source>
</reference>
<dbReference type="GO" id="GO:0046872">
    <property type="term" value="F:metal ion binding"/>
    <property type="evidence" value="ECO:0007669"/>
    <property type="project" value="UniProtKB-KW"/>
</dbReference>
<dbReference type="InterPro" id="IPR034768">
    <property type="entry name" value="4FE4S_WBL"/>
</dbReference>
<dbReference type="GO" id="GO:0035731">
    <property type="term" value="F:dinitrosyl-iron complex binding"/>
    <property type="evidence" value="ECO:0007669"/>
    <property type="project" value="UniProtKB-UniRule"/>
</dbReference>
<evidence type="ECO:0000256" key="2">
    <source>
        <dbReference type="ARBA" id="ARBA00006597"/>
    </source>
</evidence>
<keyword evidence="11" id="KW-0963">Cytoplasm</keyword>
<keyword evidence="4 11" id="KW-0479">Metal-binding</keyword>
<protein>
    <recommendedName>
        <fullName evidence="11">Transcriptional regulator WhiB</fullName>
    </recommendedName>
</protein>
<dbReference type="PANTHER" id="PTHR38839">
    <property type="entry name" value="TRANSCRIPTIONAL REGULATOR WHID-RELATED"/>
    <property type="match status" value="1"/>
</dbReference>
<evidence type="ECO:0000256" key="5">
    <source>
        <dbReference type="ARBA" id="ARBA00023004"/>
    </source>
</evidence>
<evidence type="ECO:0000256" key="4">
    <source>
        <dbReference type="ARBA" id="ARBA00022723"/>
    </source>
</evidence>
<name>A0A179V8J8_9MYCO</name>
<evidence type="ECO:0000256" key="12">
    <source>
        <dbReference type="SAM" id="MobiDB-lite"/>
    </source>
</evidence>
<comment type="subcellular location">
    <subcellularLocation>
        <location evidence="1 11">Cytoplasm</location>
    </subcellularLocation>
</comment>
<keyword evidence="9 11" id="KW-1015">Disulfide bond</keyword>
<comment type="PTM">
    <text evidence="11">The Fe-S cluster can be nitrosylated by nitric oxide (NO).</text>
</comment>
<gene>
    <name evidence="11" type="primary">whiB</name>
    <name evidence="14" type="ORF">AWB85_08770</name>
</gene>
<proteinExistence type="inferred from homology"/>
<dbReference type="GO" id="GO:0045892">
    <property type="term" value="P:negative regulation of DNA-templated transcription"/>
    <property type="evidence" value="ECO:0007669"/>
    <property type="project" value="TreeGrafter"/>
</dbReference>
<feature type="binding site" evidence="11">
    <location>
        <position position="64"/>
    </location>
    <ligand>
        <name>[4Fe-4S] cluster</name>
        <dbReference type="ChEBI" id="CHEBI:49883"/>
    </ligand>
</feature>
<keyword evidence="8 11" id="KW-0238">DNA-binding</keyword>
<evidence type="ECO:0000313" key="14">
    <source>
        <dbReference type="EMBL" id="OAT68230.1"/>
    </source>
</evidence>
<keyword evidence="6 11" id="KW-0411">Iron-sulfur</keyword>
<keyword evidence="5 11" id="KW-0408">Iron</keyword>
<dbReference type="Pfam" id="PF02467">
    <property type="entry name" value="Whib"/>
    <property type="match status" value="1"/>
</dbReference>
<dbReference type="GO" id="GO:0045454">
    <property type="term" value="P:cell redox homeostasis"/>
    <property type="evidence" value="ECO:0007669"/>
    <property type="project" value="TreeGrafter"/>
</dbReference>
<evidence type="ECO:0000256" key="9">
    <source>
        <dbReference type="ARBA" id="ARBA00023157"/>
    </source>
</evidence>
<evidence type="ECO:0000259" key="13">
    <source>
        <dbReference type="PROSITE" id="PS51674"/>
    </source>
</evidence>
<feature type="binding site" evidence="11">
    <location>
        <position position="67"/>
    </location>
    <ligand>
        <name>[4Fe-4S] cluster</name>
        <dbReference type="ChEBI" id="CHEBI:49883"/>
    </ligand>
</feature>
<evidence type="ECO:0000256" key="3">
    <source>
        <dbReference type="ARBA" id="ARBA00022485"/>
    </source>
</evidence>
<dbReference type="EMBL" id="LQYE01000027">
    <property type="protein sequence ID" value="OAT68230.1"/>
    <property type="molecule type" value="Genomic_DNA"/>
</dbReference>
<dbReference type="GO" id="GO:0005737">
    <property type="term" value="C:cytoplasm"/>
    <property type="evidence" value="ECO:0007669"/>
    <property type="project" value="UniProtKB-SubCell"/>
</dbReference>
<feature type="region of interest" description="Disordered" evidence="12">
    <location>
        <begin position="1"/>
        <end position="20"/>
    </location>
</feature>